<organism evidence="1">
    <name type="scientific">invertebrate metagenome</name>
    <dbReference type="NCBI Taxonomy" id="1711999"/>
    <lineage>
        <taxon>unclassified sequences</taxon>
        <taxon>metagenomes</taxon>
        <taxon>organismal metagenomes</taxon>
    </lineage>
</organism>
<dbReference type="EMBL" id="NSIT01000295">
    <property type="protein sequence ID" value="PJE78008.1"/>
    <property type="molecule type" value="Genomic_DNA"/>
</dbReference>
<name>A0A2H9T473_9ZZZZ</name>
<accession>A0A2H9T473</accession>
<comment type="caution">
    <text evidence="1">The sequence shown here is derived from an EMBL/GenBank/DDBJ whole genome shotgun (WGS) entry which is preliminary data.</text>
</comment>
<dbReference type="AlphaFoldDB" id="A0A2H9T473"/>
<proteinExistence type="predicted"/>
<evidence type="ECO:0000313" key="1">
    <source>
        <dbReference type="EMBL" id="PJE78008.1"/>
    </source>
</evidence>
<protein>
    <recommendedName>
        <fullName evidence="2">Transposase IS701-like DDE domain-containing protein</fullName>
    </recommendedName>
</protein>
<sequence length="150" mass="16985">MRRKITKPTTAECDLPKYMGFLLCEPKSATCNRLSELSDMSHDRVNRLLQRENFAPKDLFLEAAARLILEGGTLFVDDTVRDKPYTHGTALVGHDDSGKHHKTVKGINLITLYYTDMKGYNLPVNVRICDPADGKTQNDYFVDRLKQVPA</sequence>
<evidence type="ECO:0008006" key="2">
    <source>
        <dbReference type="Google" id="ProtNLM"/>
    </source>
</evidence>
<gene>
    <name evidence="1" type="ORF">CI610_03059</name>
</gene>
<reference evidence="1" key="1">
    <citation type="journal article" date="2017" name="Appl. Environ. Microbiol.">
        <title>Molecular characterization of an Endozoicomonas-like organism causing infection in king scallop Pecten maximus L.</title>
        <authorList>
            <person name="Cano I."/>
            <person name="van Aerle R."/>
            <person name="Ross S."/>
            <person name="Verner-Jeffreys D.W."/>
            <person name="Paley R.K."/>
            <person name="Rimmer G."/>
            <person name="Ryder D."/>
            <person name="Hooper P."/>
            <person name="Stone D."/>
            <person name="Feist S.W."/>
        </authorList>
    </citation>
    <scope>NUCLEOTIDE SEQUENCE</scope>
</reference>